<evidence type="ECO:0000256" key="3">
    <source>
        <dbReference type="ARBA" id="ARBA00022714"/>
    </source>
</evidence>
<dbReference type="SUPFAM" id="SSF52343">
    <property type="entry name" value="Ferredoxin reductase-like, C-terminal NADP-linked domain"/>
    <property type="match status" value="1"/>
</dbReference>
<dbReference type="SUPFAM" id="SSF54292">
    <property type="entry name" value="2Fe-2S ferredoxin-like"/>
    <property type="match status" value="1"/>
</dbReference>
<dbReference type="Gene3D" id="2.40.30.10">
    <property type="entry name" value="Translation factors"/>
    <property type="match status" value="1"/>
</dbReference>
<evidence type="ECO:0000313" key="12">
    <source>
        <dbReference type="Proteomes" id="UP000194266"/>
    </source>
</evidence>
<dbReference type="PROSITE" id="PS51085">
    <property type="entry name" value="2FE2S_FER_2"/>
    <property type="match status" value="1"/>
</dbReference>
<keyword evidence="7" id="KW-0411">Iron-sulfur</keyword>
<reference evidence="11 12" key="1">
    <citation type="submission" date="2016-12" db="EMBL/GenBank/DDBJ databases">
        <title>Genome Mining:The Detection of Biosynthetic Gene Clusters to Aid in the Expression of Curamycin A produced by Streptomyces sp. strain CZA14.</title>
        <authorList>
            <person name="Durrell K.A."/>
            <person name="Kirby B.M."/>
            <person name="Khan W."/>
            <person name="Mthethwa T."/>
            <person name="Le Roes-Hill M."/>
        </authorList>
    </citation>
    <scope>NUCLEOTIDE SEQUENCE [LARGE SCALE GENOMIC DNA]</scope>
    <source>
        <strain evidence="11 12">CZA14</strain>
    </source>
</reference>
<dbReference type="Gene3D" id="3.10.20.30">
    <property type="match status" value="1"/>
</dbReference>
<keyword evidence="5" id="KW-0560">Oxidoreductase</keyword>
<keyword evidence="12" id="KW-1185">Reference proteome</keyword>
<keyword evidence="2" id="KW-0285">Flavoprotein</keyword>
<dbReference type="InterPro" id="IPR012675">
    <property type="entry name" value="Beta-grasp_dom_sf"/>
</dbReference>
<dbReference type="SUPFAM" id="SSF63380">
    <property type="entry name" value="Riboflavin synthase domain-like"/>
    <property type="match status" value="1"/>
</dbReference>
<keyword evidence="4" id="KW-0479">Metal-binding</keyword>
<evidence type="ECO:0008006" key="13">
    <source>
        <dbReference type="Google" id="ProtNLM"/>
    </source>
</evidence>
<dbReference type="InterPro" id="IPR001041">
    <property type="entry name" value="2Fe-2S_ferredoxin-type"/>
</dbReference>
<dbReference type="InterPro" id="IPR036010">
    <property type="entry name" value="2Fe-2S_ferredoxin-like_sf"/>
</dbReference>
<evidence type="ECO:0000256" key="5">
    <source>
        <dbReference type="ARBA" id="ARBA00023002"/>
    </source>
</evidence>
<evidence type="ECO:0000313" key="11">
    <source>
        <dbReference type="EMBL" id="OSZ61600.1"/>
    </source>
</evidence>
<dbReference type="PROSITE" id="PS51384">
    <property type="entry name" value="FAD_FR"/>
    <property type="match status" value="1"/>
</dbReference>
<feature type="domain" description="2Fe-2S ferredoxin-type" evidence="9">
    <location>
        <begin position="224"/>
        <end position="309"/>
    </location>
</feature>
<gene>
    <name evidence="11" type="ORF">OQI_04620</name>
</gene>
<evidence type="ECO:0000256" key="6">
    <source>
        <dbReference type="ARBA" id="ARBA00023004"/>
    </source>
</evidence>
<accession>A0ABX3YNS8</accession>
<evidence type="ECO:0000256" key="7">
    <source>
        <dbReference type="ARBA" id="ARBA00023014"/>
    </source>
</evidence>
<keyword evidence="3" id="KW-0001">2Fe-2S</keyword>
<evidence type="ECO:0000259" key="9">
    <source>
        <dbReference type="PROSITE" id="PS51085"/>
    </source>
</evidence>
<sequence>MTVEAVDRPAEGVVGLRLVPVSGAATEPWRPGAHIDLVLPSGKVRQYSLHGDPADGSAYHVAVLQDPQGRGGSVEVHGLSVGDRVTVRGPRNHFPLAGAPAFLFVAGGIGIVPFLPMIEEARRRGTPWRLLYVGRSRASMAFLPRLERYGAERVFVYPRDVTGRPDLTAYLSAAPAGTAVYCCGPDGLMRAVEELMDTACPQGVLHLERFAAAADAAAGENLPFEVELGSTGAVVGVRADQSALDALRQEAPALTASCEDGLCGSCELRVLRGTPDHRDHVLSPAERGRTDVMYPCVSRARGGRIVVDL</sequence>
<evidence type="ECO:0000259" key="10">
    <source>
        <dbReference type="PROSITE" id="PS51384"/>
    </source>
</evidence>
<dbReference type="InterPro" id="IPR006058">
    <property type="entry name" value="2Fe2S_fd_BS"/>
</dbReference>
<keyword evidence="8" id="KW-0812">Transmembrane</keyword>
<dbReference type="PANTHER" id="PTHR47354">
    <property type="entry name" value="NADH OXIDOREDUCTASE HCR"/>
    <property type="match status" value="1"/>
</dbReference>
<feature type="domain" description="FAD-binding FR-type" evidence="10">
    <location>
        <begin position="1"/>
        <end position="97"/>
    </location>
</feature>
<evidence type="ECO:0000256" key="1">
    <source>
        <dbReference type="ARBA" id="ARBA00001974"/>
    </source>
</evidence>
<protein>
    <recommendedName>
        <fullName evidence="13">Oxidoreductase</fullName>
    </recommendedName>
</protein>
<evidence type="ECO:0000256" key="8">
    <source>
        <dbReference type="SAM" id="Phobius"/>
    </source>
</evidence>
<feature type="transmembrane region" description="Helical" evidence="8">
    <location>
        <begin position="94"/>
        <end position="115"/>
    </location>
</feature>
<dbReference type="InterPro" id="IPR017938">
    <property type="entry name" value="Riboflavin_synthase-like_b-brl"/>
</dbReference>
<evidence type="ECO:0000256" key="4">
    <source>
        <dbReference type="ARBA" id="ARBA00022723"/>
    </source>
</evidence>
<dbReference type="Pfam" id="PF00111">
    <property type="entry name" value="Fer2"/>
    <property type="match status" value="1"/>
</dbReference>
<dbReference type="Gene3D" id="3.40.50.80">
    <property type="entry name" value="Nucleotide-binding domain of ferredoxin-NADP reductase (FNR) module"/>
    <property type="match status" value="1"/>
</dbReference>
<dbReference type="Proteomes" id="UP000194266">
    <property type="component" value="Unassembled WGS sequence"/>
</dbReference>
<proteinExistence type="predicted"/>
<dbReference type="PRINTS" id="PR00409">
    <property type="entry name" value="PHDIOXRDTASE"/>
</dbReference>
<keyword evidence="8" id="KW-1133">Transmembrane helix</keyword>
<dbReference type="PROSITE" id="PS00197">
    <property type="entry name" value="2FE2S_FER_1"/>
    <property type="match status" value="1"/>
</dbReference>
<dbReference type="PANTHER" id="PTHR47354:SF1">
    <property type="entry name" value="CARNITINE MONOOXYGENASE REDUCTASE SUBUNIT"/>
    <property type="match status" value="1"/>
</dbReference>
<dbReference type="CDD" id="cd00207">
    <property type="entry name" value="fer2"/>
    <property type="match status" value="1"/>
</dbReference>
<dbReference type="CDD" id="cd06185">
    <property type="entry name" value="PDR_like"/>
    <property type="match status" value="1"/>
</dbReference>
<comment type="caution">
    <text evidence="11">The sequence shown here is derived from an EMBL/GenBank/DDBJ whole genome shotgun (WGS) entry which is preliminary data.</text>
</comment>
<name>A0ABX3YNS8_9ACTN</name>
<evidence type="ECO:0000256" key="2">
    <source>
        <dbReference type="ARBA" id="ARBA00022630"/>
    </source>
</evidence>
<dbReference type="InterPro" id="IPR017927">
    <property type="entry name" value="FAD-bd_FR_type"/>
</dbReference>
<dbReference type="InterPro" id="IPR050415">
    <property type="entry name" value="MRET"/>
</dbReference>
<dbReference type="EMBL" id="MRYD01000013">
    <property type="protein sequence ID" value="OSZ61600.1"/>
    <property type="molecule type" value="Genomic_DNA"/>
</dbReference>
<organism evidence="11 12">
    <name type="scientific">Streptomyces pharetrae CZA14</name>
    <dbReference type="NCBI Taxonomy" id="1144883"/>
    <lineage>
        <taxon>Bacteria</taxon>
        <taxon>Bacillati</taxon>
        <taxon>Actinomycetota</taxon>
        <taxon>Actinomycetes</taxon>
        <taxon>Kitasatosporales</taxon>
        <taxon>Streptomycetaceae</taxon>
        <taxon>Streptomyces</taxon>
    </lineage>
</organism>
<comment type="cofactor">
    <cofactor evidence="1">
        <name>FAD</name>
        <dbReference type="ChEBI" id="CHEBI:57692"/>
    </cofactor>
</comment>
<keyword evidence="8" id="KW-0472">Membrane</keyword>
<keyword evidence="6" id="KW-0408">Iron</keyword>
<dbReference type="InterPro" id="IPR039261">
    <property type="entry name" value="FNR_nucleotide-bd"/>
</dbReference>